<evidence type="ECO:0008006" key="5">
    <source>
        <dbReference type="Google" id="ProtNLM"/>
    </source>
</evidence>
<dbReference type="AlphaFoldDB" id="A0A2P6QIL0"/>
<comment type="caution">
    <text evidence="3">The sequence shown here is derived from an EMBL/GenBank/DDBJ whole genome shotgun (WGS) entry which is preliminary data.</text>
</comment>
<dbReference type="OMA" id="NALPTWV"/>
<dbReference type="EMBL" id="PDCK01000043">
    <property type="protein sequence ID" value="PRQ33993.1"/>
    <property type="molecule type" value="Genomic_DNA"/>
</dbReference>
<reference evidence="3 4" key="1">
    <citation type="journal article" date="2018" name="Nat. Genet.">
        <title>The Rosa genome provides new insights in the design of modern roses.</title>
        <authorList>
            <person name="Bendahmane M."/>
        </authorList>
    </citation>
    <scope>NUCLEOTIDE SEQUENCE [LARGE SCALE GENOMIC DNA]</scope>
    <source>
        <strain evidence="4">cv. Old Blush</strain>
    </source>
</reference>
<proteinExistence type="predicted"/>
<evidence type="ECO:0000313" key="3">
    <source>
        <dbReference type="EMBL" id="PRQ33993.1"/>
    </source>
</evidence>
<feature type="region of interest" description="Disordered" evidence="1">
    <location>
        <begin position="48"/>
        <end position="91"/>
    </location>
</feature>
<evidence type="ECO:0000256" key="1">
    <source>
        <dbReference type="SAM" id="MobiDB-lite"/>
    </source>
</evidence>
<evidence type="ECO:0000313" key="4">
    <source>
        <dbReference type="Proteomes" id="UP000238479"/>
    </source>
</evidence>
<dbReference type="Proteomes" id="UP000238479">
    <property type="component" value="Chromosome 5"/>
</dbReference>
<sequence>MHHLQLKMGRQSHINLLLIWLLLATSQYHHYIINAQALESVQFKLNPALHSSRPGSGTRYALPTRVSERKRIHKTPSGPNPAGNHRPPSKQ</sequence>
<organism evidence="3 4">
    <name type="scientific">Rosa chinensis</name>
    <name type="common">China rose</name>
    <dbReference type="NCBI Taxonomy" id="74649"/>
    <lineage>
        <taxon>Eukaryota</taxon>
        <taxon>Viridiplantae</taxon>
        <taxon>Streptophyta</taxon>
        <taxon>Embryophyta</taxon>
        <taxon>Tracheophyta</taxon>
        <taxon>Spermatophyta</taxon>
        <taxon>Magnoliopsida</taxon>
        <taxon>eudicotyledons</taxon>
        <taxon>Gunneridae</taxon>
        <taxon>Pentapetalae</taxon>
        <taxon>rosids</taxon>
        <taxon>fabids</taxon>
        <taxon>Rosales</taxon>
        <taxon>Rosaceae</taxon>
        <taxon>Rosoideae</taxon>
        <taxon>Rosoideae incertae sedis</taxon>
        <taxon>Rosa</taxon>
    </lineage>
</organism>
<dbReference type="Gramene" id="PRQ33993">
    <property type="protein sequence ID" value="PRQ33993"/>
    <property type="gene ID" value="RchiOBHm_Chr5g0063861"/>
</dbReference>
<name>A0A2P6QIL0_ROSCH</name>
<dbReference type="OrthoDB" id="912098at2759"/>
<keyword evidence="4" id="KW-1185">Reference proteome</keyword>
<protein>
    <recommendedName>
        <fullName evidence="5">CLAVATA3/ESR (CLE)-related protein 46</fullName>
    </recommendedName>
</protein>
<accession>A0A2P6QIL0</accession>
<gene>
    <name evidence="3" type="ORF">RchiOBHm_Chr5g0063861</name>
</gene>
<feature type="signal peptide" evidence="2">
    <location>
        <begin position="1"/>
        <end position="27"/>
    </location>
</feature>
<evidence type="ECO:0000256" key="2">
    <source>
        <dbReference type="SAM" id="SignalP"/>
    </source>
</evidence>
<keyword evidence="2" id="KW-0732">Signal</keyword>
<feature type="chain" id="PRO_5015124294" description="CLAVATA3/ESR (CLE)-related protein 46" evidence="2">
    <location>
        <begin position="28"/>
        <end position="91"/>
    </location>
</feature>